<evidence type="ECO:0000256" key="1">
    <source>
        <dbReference type="ARBA" id="ARBA00004141"/>
    </source>
</evidence>
<protein>
    <submittedName>
        <fullName evidence="7">Uncharacterized protein</fullName>
    </submittedName>
</protein>
<comment type="similarity">
    <text evidence="2">Belongs to the major facilitator superfamily. Proton-dependent oligopeptide transporter (POT/PTR) (TC 2.A.17) family.</text>
</comment>
<evidence type="ECO:0000313" key="7">
    <source>
        <dbReference type="EnsemblPlants" id="OGLUM11G05410.1"/>
    </source>
</evidence>
<dbReference type="InterPro" id="IPR036259">
    <property type="entry name" value="MFS_trans_sf"/>
</dbReference>
<evidence type="ECO:0000256" key="2">
    <source>
        <dbReference type="ARBA" id="ARBA00005982"/>
    </source>
</evidence>
<evidence type="ECO:0000256" key="6">
    <source>
        <dbReference type="SAM" id="Phobius"/>
    </source>
</evidence>
<sequence>MANFVANEAYETGNMSDLLRFEGGNRYTTVSSSFCSRHPTSSANSSVLTFCSAVNRGRGARRAGGGGGGGGGGVAAGGGGELLAVAVVGNALAVVDDDDGDHREELRGLLRLFLIWVTCIIYTVIFSQSSTFFTKQAATLDRRIGESFKVPPAALQTFIRVTNIAFIPVYDRAFVPVARRFTRTSSGITMPQRINKNPSPPSSRKSAAGVLLRHGRRLVMRVKEEGEREERGGMWGPHTVGF</sequence>
<dbReference type="Gene3D" id="1.20.1250.20">
    <property type="entry name" value="MFS general substrate transporter like domains"/>
    <property type="match status" value="1"/>
</dbReference>
<keyword evidence="8" id="KW-1185">Reference proteome</keyword>
<evidence type="ECO:0000313" key="8">
    <source>
        <dbReference type="Proteomes" id="UP000026961"/>
    </source>
</evidence>
<keyword evidence="3 6" id="KW-0812">Transmembrane</keyword>
<accession>A0A0E0BGA4</accession>
<evidence type="ECO:0000256" key="4">
    <source>
        <dbReference type="ARBA" id="ARBA00022989"/>
    </source>
</evidence>
<dbReference type="Proteomes" id="UP000026961">
    <property type="component" value="Chromosome 11"/>
</dbReference>
<reference evidence="7" key="1">
    <citation type="submission" date="2015-04" db="UniProtKB">
        <authorList>
            <consortium name="EnsemblPlants"/>
        </authorList>
    </citation>
    <scope>IDENTIFICATION</scope>
</reference>
<dbReference type="HOGENOM" id="CLU_1148753_0_0_1"/>
<keyword evidence="4 6" id="KW-1133">Transmembrane helix</keyword>
<proteinExistence type="inferred from homology"/>
<keyword evidence="5 6" id="KW-0472">Membrane</keyword>
<dbReference type="eggNOG" id="KOG1237">
    <property type="taxonomic scope" value="Eukaryota"/>
</dbReference>
<evidence type="ECO:0000256" key="5">
    <source>
        <dbReference type="ARBA" id="ARBA00023136"/>
    </source>
</evidence>
<comment type="subcellular location">
    <subcellularLocation>
        <location evidence="1">Membrane</location>
        <topology evidence="1">Multi-pass membrane protein</topology>
    </subcellularLocation>
</comment>
<dbReference type="InterPro" id="IPR000109">
    <property type="entry name" value="POT_fam"/>
</dbReference>
<dbReference type="Gramene" id="OGLUM11G05410.1">
    <property type="protein sequence ID" value="OGLUM11G05410.1"/>
    <property type="gene ID" value="OGLUM11G05410"/>
</dbReference>
<feature type="transmembrane region" description="Helical" evidence="6">
    <location>
        <begin position="109"/>
        <end position="126"/>
    </location>
</feature>
<dbReference type="EnsemblPlants" id="OGLUM11G05410.1">
    <property type="protein sequence ID" value="OGLUM11G05410.1"/>
    <property type="gene ID" value="OGLUM11G05410"/>
</dbReference>
<dbReference type="STRING" id="40148.A0A0E0BGA4"/>
<dbReference type="Pfam" id="PF00854">
    <property type="entry name" value="PTR2"/>
    <property type="match status" value="1"/>
</dbReference>
<reference evidence="7" key="2">
    <citation type="submission" date="2018-05" db="EMBL/GenBank/DDBJ databases">
        <title>OgluRS3 (Oryza glumaepatula Reference Sequence Version 3).</title>
        <authorList>
            <person name="Zhang J."/>
            <person name="Kudrna D."/>
            <person name="Lee S."/>
            <person name="Talag J."/>
            <person name="Welchert J."/>
            <person name="Wing R.A."/>
        </authorList>
    </citation>
    <scope>NUCLEOTIDE SEQUENCE [LARGE SCALE GENOMIC DNA]</scope>
</reference>
<dbReference type="GO" id="GO:0016020">
    <property type="term" value="C:membrane"/>
    <property type="evidence" value="ECO:0007669"/>
    <property type="project" value="UniProtKB-SubCell"/>
</dbReference>
<dbReference type="GO" id="GO:0022857">
    <property type="term" value="F:transmembrane transporter activity"/>
    <property type="evidence" value="ECO:0007669"/>
    <property type="project" value="InterPro"/>
</dbReference>
<organism evidence="7">
    <name type="scientific">Oryza glumipatula</name>
    <dbReference type="NCBI Taxonomy" id="40148"/>
    <lineage>
        <taxon>Eukaryota</taxon>
        <taxon>Viridiplantae</taxon>
        <taxon>Streptophyta</taxon>
        <taxon>Embryophyta</taxon>
        <taxon>Tracheophyta</taxon>
        <taxon>Spermatophyta</taxon>
        <taxon>Magnoliopsida</taxon>
        <taxon>Liliopsida</taxon>
        <taxon>Poales</taxon>
        <taxon>Poaceae</taxon>
        <taxon>BOP clade</taxon>
        <taxon>Oryzoideae</taxon>
        <taxon>Oryzeae</taxon>
        <taxon>Oryzinae</taxon>
        <taxon>Oryza</taxon>
    </lineage>
</organism>
<dbReference type="AlphaFoldDB" id="A0A0E0BGA4"/>
<evidence type="ECO:0000256" key="3">
    <source>
        <dbReference type="ARBA" id="ARBA00022692"/>
    </source>
</evidence>
<dbReference type="PANTHER" id="PTHR11654">
    <property type="entry name" value="OLIGOPEPTIDE TRANSPORTER-RELATED"/>
    <property type="match status" value="1"/>
</dbReference>
<name>A0A0E0BGA4_9ORYZ</name>